<dbReference type="AlphaFoldDB" id="X0Y3P6"/>
<proteinExistence type="predicted"/>
<dbReference type="EMBL" id="BARS01057840">
    <property type="protein sequence ID" value="GAG43328.1"/>
    <property type="molecule type" value="Genomic_DNA"/>
</dbReference>
<gene>
    <name evidence="1" type="ORF">S01H1_84636</name>
</gene>
<comment type="caution">
    <text evidence="1">The sequence shown here is derived from an EMBL/GenBank/DDBJ whole genome shotgun (WGS) entry which is preliminary data.</text>
</comment>
<organism evidence="1">
    <name type="scientific">marine sediment metagenome</name>
    <dbReference type="NCBI Taxonomy" id="412755"/>
    <lineage>
        <taxon>unclassified sequences</taxon>
        <taxon>metagenomes</taxon>
        <taxon>ecological metagenomes</taxon>
    </lineage>
</organism>
<protein>
    <submittedName>
        <fullName evidence="1">Uncharacterized protein</fullName>
    </submittedName>
</protein>
<sequence length="66" mass="7579">MHRGRKLFLKRMSVGFFISVLLCVSGVTGQKLSEDFLRFFYYREIGPTRQGGRVVAFAVVKQDPHT</sequence>
<reference evidence="1" key="1">
    <citation type="journal article" date="2014" name="Front. Microbiol.">
        <title>High frequency of phylogenetically diverse reductive dehalogenase-homologous genes in deep subseafloor sedimentary metagenomes.</title>
        <authorList>
            <person name="Kawai M."/>
            <person name="Futagami T."/>
            <person name="Toyoda A."/>
            <person name="Takaki Y."/>
            <person name="Nishi S."/>
            <person name="Hori S."/>
            <person name="Arai W."/>
            <person name="Tsubouchi T."/>
            <person name="Morono Y."/>
            <person name="Uchiyama I."/>
            <person name="Ito T."/>
            <person name="Fujiyama A."/>
            <person name="Inagaki F."/>
            <person name="Takami H."/>
        </authorList>
    </citation>
    <scope>NUCLEOTIDE SEQUENCE</scope>
    <source>
        <strain evidence="1">Expedition CK06-06</strain>
    </source>
</reference>
<accession>X0Y3P6</accession>
<evidence type="ECO:0000313" key="1">
    <source>
        <dbReference type="EMBL" id="GAG43328.1"/>
    </source>
</evidence>
<feature type="non-terminal residue" evidence="1">
    <location>
        <position position="66"/>
    </location>
</feature>
<name>X0Y3P6_9ZZZZ</name>